<comment type="subcellular location">
    <subcellularLocation>
        <location evidence="1">Cell membrane</location>
        <topology evidence="1">Multi-pass membrane protein</topology>
    </subcellularLocation>
</comment>
<evidence type="ECO:0000256" key="2">
    <source>
        <dbReference type="ARBA" id="ARBA00007362"/>
    </source>
</evidence>
<sequence>MNQPNLCITSSAPALQREYDQNHQPHHPTIKPEISVLKGRSMQAANPRRGYILGLSAYTIWGLFPIYFKAISAVPAIEIIIHRVLWSALFGSIVLMFWKHPGWWRDLRNNPQRLAVLALSGTLIAANWIVYVWAVNNGRMLEASLGYYINPLVNVLLGMLLLGERLRRLQMLAVAFATIGVAQQVWNVGSLPWVSLALALTFAFYGLIRKKAPVAALPGLVVETWMLVPLALIWLTLNPTAVSAQPEFWTTTQAIWLAAAGPVTLIPLVCFNAAARHLPFTTLGFLQYLAPTLVLLLAVLLYGEHLTTSTIITFAFIWAGLAIYSVDIWLKSRGRG</sequence>
<reference evidence="10 11" key="1">
    <citation type="submission" date="2018-08" db="EMBL/GenBank/DDBJ databases">
        <title>Recombination of ecologically and evolutionarily significant loci maintains genetic cohesion in the Pseudomonas syringae species complex.</title>
        <authorList>
            <person name="Dillon M."/>
            <person name="Thakur S."/>
            <person name="Almeida R.N.D."/>
            <person name="Weir B.S."/>
            <person name="Guttman D.S."/>
        </authorList>
    </citation>
    <scope>NUCLEOTIDE SEQUENCE [LARGE SCALE GENOMIC DNA]</scope>
    <source>
        <strain evidence="10 11">ICMP 13684</strain>
    </source>
</reference>
<dbReference type="EMBL" id="RBTE01000612">
    <property type="protein sequence ID" value="RMT17013.1"/>
    <property type="molecule type" value="Genomic_DNA"/>
</dbReference>
<evidence type="ECO:0000256" key="1">
    <source>
        <dbReference type="ARBA" id="ARBA00004651"/>
    </source>
</evidence>
<evidence type="ECO:0000313" key="10">
    <source>
        <dbReference type="EMBL" id="RMT17013.1"/>
    </source>
</evidence>
<dbReference type="PANTHER" id="PTHR22911">
    <property type="entry name" value="ACYL-MALONYL CONDENSING ENZYME-RELATED"/>
    <property type="match status" value="1"/>
</dbReference>
<evidence type="ECO:0000256" key="3">
    <source>
        <dbReference type="ARBA" id="ARBA00022448"/>
    </source>
</evidence>
<dbReference type="AlphaFoldDB" id="A0A3M5J1I8"/>
<dbReference type="NCBIfam" id="TIGR00688">
    <property type="entry name" value="rarD"/>
    <property type="match status" value="1"/>
</dbReference>
<proteinExistence type="inferred from homology"/>
<comment type="similarity">
    <text evidence="2">Belongs to the EamA transporter family.</text>
</comment>
<feature type="transmembrane region" description="Helical" evidence="8">
    <location>
        <begin position="215"/>
        <end position="235"/>
    </location>
</feature>
<feature type="transmembrane region" description="Helical" evidence="8">
    <location>
        <begin position="309"/>
        <end position="330"/>
    </location>
</feature>
<dbReference type="PANTHER" id="PTHR22911:SF137">
    <property type="entry name" value="SOLUTE CARRIER FAMILY 35 MEMBER G2-RELATED"/>
    <property type="match status" value="1"/>
</dbReference>
<keyword evidence="6 8" id="KW-1133">Transmembrane helix</keyword>
<feature type="domain" description="EamA" evidence="9">
    <location>
        <begin position="49"/>
        <end position="182"/>
    </location>
</feature>
<protein>
    <submittedName>
        <fullName evidence="10">RarD protein</fullName>
    </submittedName>
</protein>
<keyword evidence="7 8" id="KW-0472">Membrane</keyword>
<dbReference type="InterPro" id="IPR000620">
    <property type="entry name" value="EamA_dom"/>
</dbReference>
<evidence type="ECO:0000256" key="6">
    <source>
        <dbReference type="ARBA" id="ARBA00022989"/>
    </source>
</evidence>
<keyword evidence="5 8" id="KW-0812">Transmembrane</keyword>
<keyword evidence="4" id="KW-1003">Cell membrane</keyword>
<gene>
    <name evidence="10" type="ORF">ALP51_03406</name>
</gene>
<organism evidence="10 11">
    <name type="scientific">Pseudomonas savastanoi</name>
    <name type="common">Pseudomonas syringae pv. savastanoi</name>
    <dbReference type="NCBI Taxonomy" id="29438"/>
    <lineage>
        <taxon>Bacteria</taxon>
        <taxon>Pseudomonadati</taxon>
        <taxon>Pseudomonadota</taxon>
        <taxon>Gammaproteobacteria</taxon>
        <taxon>Pseudomonadales</taxon>
        <taxon>Pseudomonadaceae</taxon>
        <taxon>Pseudomonas</taxon>
    </lineage>
</organism>
<dbReference type="GO" id="GO:0005886">
    <property type="term" value="C:plasma membrane"/>
    <property type="evidence" value="ECO:0007669"/>
    <property type="project" value="UniProtKB-SubCell"/>
</dbReference>
<name>A0A3M5J1I8_PSESS</name>
<dbReference type="InterPro" id="IPR004626">
    <property type="entry name" value="RarD"/>
</dbReference>
<feature type="domain" description="EamA" evidence="9">
    <location>
        <begin position="196"/>
        <end position="325"/>
    </location>
</feature>
<feature type="transmembrane region" description="Helical" evidence="8">
    <location>
        <begin position="114"/>
        <end position="133"/>
    </location>
</feature>
<dbReference type="SUPFAM" id="SSF103481">
    <property type="entry name" value="Multidrug resistance efflux transporter EmrE"/>
    <property type="match status" value="2"/>
</dbReference>
<keyword evidence="3" id="KW-0813">Transport</keyword>
<feature type="transmembrane region" description="Helical" evidence="8">
    <location>
        <begin position="145"/>
        <end position="162"/>
    </location>
</feature>
<evidence type="ECO:0000256" key="4">
    <source>
        <dbReference type="ARBA" id="ARBA00022475"/>
    </source>
</evidence>
<feature type="transmembrane region" description="Helical" evidence="8">
    <location>
        <begin position="285"/>
        <end position="303"/>
    </location>
</feature>
<feature type="transmembrane region" description="Helical" evidence="8">
    <location>
        <begin position="80"/>
        <end position="98"/>
    </location>
</feature>
<evidence type="ECO:0000256" key="5">
    <source>
        <dbReference type="ARBA" id="ARBA00022692"/>
    </source>
</evidence>
<feature type="transmembrane region" description="Helical" evidence="8">
    <location>
        <begin position="50"/>
        <end position="68"/>
    </location>
</feature>
<feature type="transmembrane region" description="Helical" evidence="8">
    <location>
        <begin position="169"/>
        <end position="186"/>
    </location>
</feature>
<accession>A0A3M5J1I8</accession>
<evidence type="ECO:0000259" key="9">
    <source>
        <dbReference type="Pfam" id="PF00892"/>
    </source>
</evidence>
<evidence type="ECO:0000256" key="8">
    <source>
        <dbReference type="SAM" id="Phobius"/>
    </source>
</evidence>
<feature type="transmembrane region" description="Helical" evidence="8">
    <location>
        <begin position="192"/>
        <end position="208"/>
    </location>
</feature>
<feature type="transmembrane region" description="Helical" evidence="8">
    <location>
        <begin position="255"/>
        <end position="273"/>
    </location>
</feature>
<dbReference type="Pfam" id="PF00892">
    <property type="entry name" value="EamA"/>
    <property type="match status" value="2"/>
</dbReference>
<dbReference type="Proteomes" id="UP000278180">
    <property type="component" value="Unassembled WGS sequence"/>
</dbReference>
<evidence type="ECO:0000256" key="7">
    <source>
        <dbReference type="ARBA" id="ARBA00023136"/>
    </source>
</evidence>
<evidence type="ECO:0000313" key="11">
    <source>
        <dbReference type="Proteomes" id="UP000278180"/>
    </source>
</evidence>
<dbReference type="InterPro" id="IPR037185">
    <property type="entry name" value="EmrE-like"/>
</dbReference>
<comment type="caution">
    <text evidence="10">The sequence shown here is derived from an EMBL/GenBank/DDBJ whole genome shotgun (WGS) entry which is preliminary data.</text>
</comment>